<dbReference type="InterPro" id="IPR001851">
    <property type="entry name" value="ABC_transp_permease"/>
</dbReference>
<evidence type="ECO:0000313" key="9">
    <source>
        <dbReference type="Proteomes" id="UP000604475"/>
    </source>
</evidence>
<protein>
    <submittedName>
        <fullName evidence="8">ABC transporter permease</fullName>
    </submittedName>
</protein>
<dbReference type="RefSeq" id="WP_203000718.1">
    <property type="nucleotide sequence ID" value="NZ_JADWYU010000117.1"/>
</dbReference>
<dbReference type="Pfam" id="PF02653">
    <property type="entry name" value="BPD_transp_2"/>
    <property type="match status" value="1"/>
</dbReference>
<feature type="transmembrane region" description="Helical" evidence="7">
    <location>
        <begin position="307"/>
        <end position="330"/>
    </location>
</feature>
<reference evidence="8" key="1">
    <citation type="submission" date="2020-12" db="EMBL/GenBank/DDBJ databases">
        <title>Genomic characterization of non-nitrogen-fixing Frankia strains.</title>
        <authorList>
            <person name="Carlos-Shanley C."/>
            <person name="Guerra T."/>
            <person name="Hahn D."/>
        </authorList>
    </citation>
    <scope>NUCLEOTIDE SEQUENCE</scope>
    <source>
        <strain evidence="8">CN6</strain>
    </source>
</reference>
<dbReference type="GO" id="GO:0005886">
    <property type="term" value="C:plasma membrane"/>
    <property type="evidence" value="ECO:0007669"/>
    <property type="project" value="UniProtKB-SubCell"/>
</dbReference>
<organism evidence="8 9">
    <name type="scientific">Frankia nepalensis</name>
    <dbReference type="NCBI Taxonomy" id="1836974"/>
    <lineage>
        <taxon>Bacteria</taxon>
        <taxon>Bacillati</taxon>
        <taxon>Actinomycetota</taxon>
        <taxon>Actinomycetes</taxon>
        <taxon>Frankiales</taxon>
        <taxon>Frankiaceae</taxon>
        <taxon>Frankia</taxon>
    </lineage>
</organism>
<dbReference type="EMBL" id="JAEACQ010000258">
    <property type="protein sequence ID" value="MBL7631013.1"/>
    <property type="molecule type" value="Genomic_DNA"/>
</dbReference>
<dbReference type="GO" id="GO:0022857">
    <property type="term" value="F:transmembrane transporter activity"/>
    <property type="evidence" value="ECO:0007669"/>
    <property type="project" value="InterPro"/>
</dbReference>
<evidence type="ECO:0000256" key="2">
    <source>
        <dbReference type="ARBA" id="ARBA00022475"/>
    </source>
</evidence>
<evidence type="ECO:0000256" key="3">
    <source>
        <dbReference type="ARBA" id="ARBA00022692"/>
    </source>
</evidence>
<feature type="transmembrane region" description="Helical" evidence="7">
    <location>
        <begin position="251"/>
        <end position="274"/>
    </location>
</feature>
<feature type="transmembrane region" description="Helical" evidence="7">
    <location>
        <begin position="336"/>
        <end position="354"/>
    </location>
</feature>
<gene>
    <name evidence="8" type="ORF">I7412_28395</name>
</gene>
<dbReference type="Proteomes" id="UP000604475">
    <property type="component" value="Unassembled WGS sequence"/>
</dbReference>
<feature type="transmembrane region" description="Helical" evidence="7">
    <location>
        <begin position="90"/>
        <end position="121"/>
    </location>
</feature>
<feature type="region of interest" description="Disordered" evidence="6">
    <location>
        <begin position="1"/>
        <end position="43"/>
    </location>
</feature>
<evidence type="ECO:0000256" key="5">
    <source>
        <dbReference type="ARBA" id="ARBA00023136"/>
    </source>
</evidence>
<name>A0A937RQV8_9ACTN</name>
<evidence type="ECO:0000256" key="4">
    <source>
        <dbReference type="ARBA" id="ARBA00022989"/>
    </source>
</evidence>
<evidence type="ECO:0000256" key="7">
    <source>
        <dbReference type="SAM" id="Phobius"/>
    </source>
</evidence>
<evidence type="ECO:0000256" key="6">
    <source>
        <dbReference type="SAM" id="MobiDB-lite"/>
    </source>
</evidence>
<evidence type="ECO:0000313" key="8">
    <source>
        <dbReference type="EMBL" id="MBL7631013.1"/>
    </source>
</evidence>
<proteinExistence type="predicted"/>
<evidence type="ECO:0000256" key="1">
    <source>
        <dbReference type="ARBA" id="ARBA00004651"/>
    </source>
</evidence>
<keyword evidence="9" id="KW-1185">Reference proteome</keyword>
<keyword evidence="2" id="KW-1003">Cell membrane</keyword>
<dbReference type="PANTHER" id="PTHR32196">
    <property type="entry name" value="ABC TRANSPORTER PERMEASE PROTEIN YPHD-RELATED-RELATED"/>
    <property type="match status" value="1"/>
</dbReference>
<comment type="caution">
    <text evidence="8">The sequence shown here is derived from an EMBL/GenBank/DDBJ whole genome shotgun (WGS) entry which is preliminary data.</text>
</comment>
<feature type="transmembrane region" description="Helical" evidence="7">
    <location>
        <begin position="206"/>
        <end position="223"/>
    </location>
</feature>
<feature type="transmembrane region" description="Helical" evidence="7">
    <location>
        <begin position="50"/>
        <end position="69"/>
    </location>
</feature>
<feature type="transmembrane region" description="Helical" evidence="7">
    <location>
        <begin position="163"/>
        <end position="186"/>
    </location>
</feature>
<dbReference type="CDD" id="cd06579">
    <property type="entry name" value="TM_PBP1_transp_AraH_like"/>
    <property type="match status" value="1"/>
</dbReference>
<keyword evidence="3 7" id="KW-0812">Transmembrane</keyword>
<sequence>MTVTAPEAHRQPGRGRGRDLRRGARAGGQGPHGRGRGQKEWHGHSAGYQGARFAVLTVWALLILVYGLAEPDTFLTTGTFQTIFGSQQALVFLTAALLCTICVGEFVDLSVPYVFGLAAMIVPVLNVQHGWNVWLASLVAIAVATACGAVNGALVVRVGVNTIVVTLGMGTFLLGIALWISHLTAVSGLPSSFSKIALLDVGGLPISFYEGLALMAGLAYVHLATPLGRNMRFVAANREVSRLAGVRVNRLRFGAFVAAGLISGIGGVIATAATGGFDPIVSHSYLMPVFASVFLGTAILQPGRFNALGTLVAVYFLATGILGLQLMGVAAWVSDVFYGGVLVIAVTISTLLHARSS</sequence>
<accession>A0A937RQV8</accession>
<dbReference type="AlphaFoldDB" id="A0A937RQV8"/>
<keyword evidence="4 7" id="KW-1133">Transmembrane helix</keyword>
<keyword evidence="5 7" id="KW-0472">Membrane</keyword>
<comment type="subcellular location">
    <subcellularLocation>
        <location evidence="1">Cell membrane</location>
        <topology evidence="1">Multi-pass membrane protein</topology>
    </subcellularLocation>
</comment>
<feature type="transmembrane region" description="Helical" evidence="7">
    <location>
        <begin position="280"/>
        <end position="300"/>
    </location>
</feature>
<feature type="transmembrane region" description="Helical" evidence="7">
    <location>
        <begin position="133"/>
        <end position="156"/>
    </location>
</feature>